<dbReference type="Proteomes" id="UP000799777">
    <property type="component" value="Unassembled WGS sequence"/>
</dbReference>
<dbReference type="Gene3D" id="3.75.10.10">
    <property type="entry name" value="L-arginine/glycine Amidinotransferase, Chain A"/>
    <property type="match status" value="2"/>
</dbReference>
<evidence type="ECO:0000313" key="3">
    <source>
        <dbReference type="Proteomes" id="UP000799777"/>
    </source>
</evidence>
<feature type="domain" description="Protein-arginine deiminase C-terminal" evidence="1">
    <location>
        <begin position="387"/>
        <end position="504"/>
    </location>
</feature>
<dbReference type="OrthoDB" id="5102063at2759"/>
<dbReference type="Pfam" id="PF03068">
    <property type="entry name" value="PAD"/>
    <property type="match status" value="2"/>
</dbReference>
<sequence length="504" mass="55574">MSVGFRIVFDESDDFALGMLVGGRRRDGRRHQVTCAIFLPNIGDTSRRCSKIIAEAMNGNEGVAECHDASNDLQRAPQYLALLRTVSLLNLSDTASATISVLNLEQRRFARVFRQKEDDWIIVNNDEVLKALDLRGGLILDIDARDTRRPGVWDGRVTVRFEVKDGGETSVDEMKLRVAPFLVHNHLDIVDRILATAGDDTSFPWQRRFRQDLAKATGNTSILKLLLLDGDVDPWVQDFMKPGYTSMPGPDGPVALRVHICSSQDPRKSGRQVFTKLRGTGVGAVEYLGGARDEINSMCNLDCTPPFTHSGVSWPAGRIIMSRHGPFEPHILPFLRAQEVQDPILLDAACLWVGQFLLVENERGWAIVVADPEAGATYGCLGIPVPGTTINEYLADPKVVKTNIAAAKRIAANMDLLKSEIGITDSEIHRLPTLFKNVNRDELLYIGPRSPNEKLAVIATCPATINGVVLTRFGTYLAPNPWGPVIEGKDIMAGATRELYERLG</sequence>
<dbReference type="GO" id="GO:0004668">
    <property type="term" value="F:protein-arginine deiminase activity"/>
    <property type="evidence" value="ECO:0007669"/>
    <property type="project" value="InterPro"/>
</dbReference>
<dbReference type="InterPro" id="IPR004303">
    <property type="entry name" value="PAD"/>
</dbReference>
<comment type="caution">
    <text evidence="2">The sequence shown here is derived from an EMBL/GenBank/DDBJ whole genome shotgun (WGS) entry which is preliminary data.</text>
</comment>
<evidence type="ECO:0000259" key="1">
    <source>
        <dbReference type="Pfam" id="PF03068"/>
    </source>
</evidence>
<feature type="domain" description="Protein-arginine deiminase C-terminal" evidence="1">
    <location>
        <begin position="170"/>
        <end position="375"/>
    </location>
</feature>
<dbReference type="SUPFAM" id="SSF55909">
    <property type="entry name" value="Pentein"/>
    <property type="match status" value="1"/>
</dbReference>
<keyword evidence="3" id="KW-1185">Reference proteome</keyword>
<reference evidence="2" key="1">
    <citation type="journal article" date="2020" name="Stud. Mycol.">
        <title>101 Dothideomycetes genomes: a test case for predicting lifestyles and emergence of pathogens.</title>
        <authorList>
            <person name="Haridas S."/>
            <person name="Albert R."/>
            <person name="Binder M."/>
            <person name="Bloem J."/>
            <person name="Labutti K."/>
            <person name="Salamov A."/>
            <person name="Andreopoulos B."/>
            <person name="Baker S."/>
            <person name="Barry K."/>
            <person name="Bills G."/>
            <person name="Bluhm B."/>
            <person name="Cannon C."/>
            <person name="Castanera R."/>
            <person name="Culley D."/>
            <person name="Daum C."/>
            <person name="Ezra D."/>
            <person name="Gonzalez J."/>
            <person name="Henrissat B."/>
            <person name="Kuo A."/>
            <person name="Liang C."/>
            <person name="Lipzen A."/>
            <person name="Lutzoni F."/>
            <person name="Magnuson J."/>
            <person name="Mondo S."/>
            <person name="Nolan M."/>
            <person name="Ohm R."/>
            <person name="Pangilinan J."/>
            <person name="Park H.-J."/>
            <person name="Ramirez L."/>
            <person name="Alfaro M."/>
            <person name="Sun H."/>
            <person name="Tritt A."/>
            <person name="Yoshinaga Y."/>
            <person name="Zwiers L.-H."/>
            <person name="Turgeon B."/>
            <person name="Goodwin S."/>
            <person name="Spatafora J."/>
            <person name="Crous P."/>
            <person name="Grigoriev I."/>
        </authorList>
    </citation>
    <scope>NUCLEOTIDE SEQUENCE</scope>
    <source>
        <strain evidence="2">CBS 110217</strain>
    </source>
</reference>
<protein>
    <recommendedName>
        <fullName evidence="1">Protein-arginine deiminase C-terminal domain-containing protein</fullName>
    </recommendedName>
</protein>
<dbReference type="EMBL" id="ML978198">
    <property type="protein sequence ID" value="KAF2029686.1"/>
    <property type="molecule type" value="Genomic_DNA"/>
</dbReference>
<dbReference type="GO" id="GO:0005509">
    <property type="term" value="F:calcium ion binding"/>
    <property type="evidence" value="ECO:0007669"/>
    <property type="project" value="InterPro"/>
</dbReference>
<dbReference type="PANTHER" id="PTHR10837:SF8">
    <property type="entry name" value="PROTEIN-ARGININE DEIMINASE"/>
    <property type="match status" value="1"/>
</dbReference>
<dbReference type="GO" id="GO:0005737">
    <property type="term" value="C:cytoplasm"/>
    <property type="evidence" value="ECO:0007669"/>
    <property type="project" value="InterPro"/>
</dbReference>
<name>A0A9P4LJX3_9PLEO</name>
<dbReference type="AlphaFoldDB" id="A0A9P4LJX3"/>
<gene>
    <name evidence="2" type="ORF">EK21DRAFT_101032</name>
</gene>
<accession>A0A9P4LJX3</accession>
<evidence type="ECO:0000313" key="2">
    <source>
        <dbReference type="EMBL" id="KAF2029686.1"/>
    </source>
</evidence>
<dbReference type="PANTHER" id="PTHR10837">
    <property type="entry name" value="PEPTIDYLARGININE DEIMINASE"/>
    <property type="match status" value="1"/>
</dbReference>
<organism evidence="2 3">
    <name type="scientific">Setomelanomma holmii</name>
    <dbReference type="NCBI Taxonomy" id="210430"/>
    <lineage>
        <taxon>Eukaryota</taxon>
        <taxon>Fungi</taxon>
        <taxon>Dikarya</taxon>
        <taxon>Ascomycota</taxon>
        <taxon>Pezizomycotina</taxon>
        <taxon>Dothideomycetes</taxon>
        <taxon>Pleosporomycetidae</taxon>
        <taxon>Pleosporales</taxon>
        <taxon>Pleosporineae</taxon>
        <taxon>Phaeosphaeriaceae</taxon>
        <taxon>Setomelanomma</taxon>
    </lineage>
</organism>
<proteinExistence type="predicted"/>
<dbReference type="InterPro" id="IPR013530">
    <property type="entry name" value="PAD_C"/>
</dbReference>